<dbReference type="PANTHER" id="PTHR11785:SF115">
    <property type="entry name" value="AMINO ACID TRANSPORTER"/>
    <property type="match status" value="1"/>
</dbReference>
<evidence type="ECO:0000256" key="3">
    <source>
        <dbReference type="ARBA" id="ARBA00022989"/>
    </source>
</evidence>
<protein>
    <submittedName>
        <fullName evidence="7">Uncharacterized protein</fullName>
    </submittedName>
</protein>
<evidence type="ECO:0000313" key="8">
    <source>
        <dbReference type="Proteomes" id="UP000827892"/>
    </source>
</evidence>
<feature type="transmembrane region" description="Helical" evidence="6">
    <location>
        <begin position="293"/>
        <end position="314"/>
    </location>
</feature>
<feature type="transmembrane region" description="Helical" evidence="6">
    <location>
        <begin position="394"/>
        <end position="414"/>
    </location>
</feature>
<evidence type="ECO:0000256" key="4">
    <source>
        <dbReference type="ARBA" id="ARBA00023136"/>
    </source>
</evidence>
<name>A0AAE9IX32_CAEBR</name>
<dbReference type="GO" id="GO:0022857">
    <property type="term" value="F:transmembrane transporter activity"/>
    <property type="evidence" value="ECO:0007669"/>
    <property type="project" value="InterPro"/>
</dbReference>
<keyword evidence="3 6" id="KW-1133">Transmembrane helix</keyword>
<dbReference type="PANTHER" id="PTHR11785">
    <property type="entry name" value="AMINO ACID TRANSPORTER"/>
    <property type="match status" value="1"/>
</dbReference>
<evidence type="ECO:0000256" key="5">
    <source>
        <dbReference type="SAM" id="MobiDB-lite"/>
    </source>
</evidence>
<feature type="region of interest" description="Disordered" evidence="5">
    <location>
        <begin position="537"/>
        <end position="558"/>
    </location>
</feature>
<feature type="transmembrane region" description="Helical" evidence="6">
    <location>
        <begin position="96"/>
        <end position="117"/>
    </location>
</feature>
<feature type="transmembrane region" description="Helical" evidence="6">
    <location>
        <begin position="168"/>
        <end position="189"/>
    </location>
</feature>
<feature type="compositionally biased region" description="Basic and acidic residues" evidence="5">
    <location>
        <begin position="541"/>
        <end position="552"/>
    </location>
</feature>
<dbReference type="FunFam" id="1.20.1740.10:FF:000058">
    <property type="entry name" value="Amino Acid Transporter"/>
    <property type="match status" value="1"/>
</dbReference>
<feature type="transmembrane region" description="Helical" evidence="6">
    <location>
        <begin position="46"/>
        <end position="68"/>
    </location>
</feature>
<keyword evidence="2 6" id="KW-0812">Transmembrane</keyword>
<sequence>MSTSTSETPQKHTIGLITAISYTVGDIVGSGIFISPTSILNHAGSVGLSLCLWALCACISLFGALSYVELGTTIRKSGCDFAYLSHFGWRPLASSFMWVSTCLSYPAVLAIQAISFGEYIVTGLDSWITVDEPYRFMTYRLVGFSMLWPLMLLNFFSLKKVAGAFQILATAVKLIVASVIIFTGLYHIIFKKQTQNFNNSFQGSDWNPGNLVLGVYSGLFAYNGWDVLNFGAEEIENPRRTMPIAAISGIAISATVFILMNVSYFSVLSVEDFKNSPAVAVTFAERTLGGFHYAIPFLISLLLIGSMNTTIFASSRYMYSGAQRSVMPSPLRGIHNKTRSPRLAVFAEAGFIYFKLRGNLKTKDSFEVPIFVPIIFFVICIALLVIPITQNYHVAIYGLSMTAGGALIYIVFIYPKMSGIPDDLIAKLEKFDDLLTKLEDAVDEIDVGVEKHYERNAHEMALVDSVSMFLMDSLLWATQATKGGGADKNEELLIDLARTKRVTADMKEINLRQDAPRINKQAAGNFVRNALWEVPDQQKTTTEKEVKTEESAKNSLSPAHSSSTRLLFLTLIYPKIQKTCSESSKRIKSTR</sequence>
<organism evidence="7 8">
    <name type="scientific">Caenorhabditis briggsae</name>
    <dbReference type="NCBI Taxonomy" id="6238"/>
    <lineage>
        <taxon>Eukaryota</taxon>
        <taxon>Metazoa</taxon>
        <taxon>Ecdysozoa</taxon>
        <taxon>Nematoda</taxon>
        <taxon>Chromadorea</taxon>
        <taxon>Rhabditida</taxon>
        <taxon>Rhabditina</taxon>
        <taxon>Rhabditomorpha</taxon>
        <taxon>Rhabditoidea</taxon>
        <taxon>Rhabditidae</taxon>
        <taxon>Peloderinae</taxon>
        <taxon>Caenorhabditis</taxon>
    </lineage>
</organism>
<dbReference type="GO" id="GO:0016020">
    <property type="term" value="C:membrane"/>
    <property type="evidence" value="ECO:0007669"/>
    <property type="project" value="UniProtKB-SubCell"/>
</dbReference>
<proteinExistence type="predicted"/>
<dbReference type="EMBL" id="CP090892">
    <property type="protein sequence ID" value="ULU08730.1"/>
    <property type="molecule type" value="Genomic_DNA"/>
</dbReference>
<accession>A0AAE9IX32</accession>
<feature type="transmembrane region" description="Helical" evidence="6">
    <location>
        <begin position="366"/>
        <end position="388"/>
    </location>
</feature>
<dbReference type="InterPro" id="IPR002293">
    <property type="entry name" value="AA/rel_permease1"/>
</dbReference>
<keyword evidence="4 6" id="KW-0472">Membrane</keyword>
<evidence type="ECO:0000256" key="6">
    <source>
        <dbReference type="SAM" id="Phobius"/>
    </source>
</evidence>
<feature type="transmembrane region" description="Helical" evidence="6">
    <location>
        <begin position="137"/>
        <end position="156"/>
    </location>
</feature>
<evidence type="ECO:0000256" key="2">
    <source>
        <dbReference type="ARBA" id="ARBA00022692"/>
    </source>
</evidence>
<dbReference type="Proteomes" id="UP000827892">
    <property type="component" value="Chromosome II"/>
</dbReference>
<feature type="transmembrane region" description="Helical" evidence="6">
    <location>
        <begin position="209"/>
        <end position="232"/>
    </location>
</feature>
<dbReference type="AlphaFoldDB" id="A0AAE9IX32"/>
<dbReference type="Pfam" id="PF13520">
    <property type="entry name" value="AA_permease_2"/>
    <property type="match status" value="1"/>
</dbReference>
<reference evidence="7 8" key="1">
    <citation type="submission" date="2022-05" db="EMBL/GenBank/DDBJ databases">
        <title>Chromosome-level reference genomes for two strains of Caenorhabditis briggsae: an improved platform for comparative genomics.</title>
        <authorList>
            <person name="Stevens L."/>
            <person name="Andersen E.C."/>
        </authorList>
    </citation>
    <scope>NUCLEOTIDE SEQUENCE [LARGE SCALE GENOMIC DNA]</scope>
    <source>
        <strain evidence="7">QX1410_ONT</strain>
        <tissue evidence="7">Whole-organism</tissue>
    </source>
</reference>
<feature type="transmembrane region" description="Helical" evidence="6">
    <location>
        <begin position="12"/>
        <end position="34"/>
    </location>
</feature>
<gene>
    <name evidence="7" type="ORF">L3Y34_019740</name>
</gene>
<feature type="transmembrane region" description="Helical" evidence="6">
    <location>
        <begin position="244"/>
        <end position="267"/>
    </location>
</feature>
<evidence type="ECO:0000256" key="1">
    <source>
        <dbReference type="ARBA" id="ARBA00004141"/>
    </source>
</evidence>
<evidence type="ECO:0000313" key="7">
    <source>
        <dbReference type="EMBL" id="ULU08730.1"/>
    </source>
</evidence>
<comment type="subcellular location">
    <subcellularLocation>
        <location evidence="1">Membrane</location>
        <topology evidence="1">Multi-pass membrane protein</topology>
    </subcellularLocation>
</comment>
<dbReference type="InterPro" id="IPR050598">
    <property type="entry name" value="AminoAcid_Transporter"/>
</dbReference>
<dbReference type="Gene3D" id="1.20.1740.10">
    <property type="entry name" value="Amino acid/polyamine transporter I"/>
    <property type="match status" value="1"/>
</dbReference>